<evidence type="ECO:0000313" key="2">
    <source>
        <dbReference type="Proteomes" id="UP000000585"/>
    </source>
</evidence>
<sequence length="33" mass="3941">MVFLKIDKKTNVFLGNIFLKDKILKYAIRKENV</sequence>
<name>A0A0H2UQD1_STRPN</name>
<gene>
    <name evidence="1" type="ordered locus">SP_1304</name>
</gene>
<dbReference type="KEGG" id="spn:SP_1304"/>
<dbReference type="EMBL" id="AE005672">
    <property type="protein sequence ID" value="AAK75407.1"/>
    <property type="molecule type" value="Genomic_DNA"/>
</dbReference>
<dbReference type="Proteomes" id="UP000000585">
    <property type="component" value="Chromosome"/>
</dbReference>
<dbReference type="PaxDb" id="170187-SP_1304"/>
<proteinExistence type="predicted"/>
<protein>
    <submittedName>
        <fullName evidence="1">Uncharacterized protein</fullName>
    </submittedName>
</protein>
<reference evidence="1 2" key="1">
    <citation type="journal article" date="2001" name="Science">
        <title>Complete genome sequence of a virulent isolate of Streptococcus pneumoniae.</title>
        <authorList>
            <person name="Tettelin H."/>
            <person name="Nelson K.E."/>
            <person name="Paulsen I.T."/>
            <person name="Eisen J.A."/>
            <person name="Read T.D."/>
            <person name="Peterson S."/>
            <person name="Heidelberg J."/>
            <person name="DeBoy R.T."/>
            <person name="Haft D.H."/>
            <person name="Dodson R.J."/>
            <person name="Durkin A.S."/>
            <person name="Gwinn M."/>
            <person name="Kolonay J.F."/>
            <person name="Nelson W.C."/>
            <person name="Peterson J.D."/>
            <person name="Umayam L.A."/>
            <person name="White O."/>
            <person name="Salzberg S.L."/>
            <person name="Lewis M.R."/>
            <person name="Radune D."/>
            <person name="Holtzapple E."/>
            <person name="Khouri H."/>
            <person name="Wolf A.M."/>
            <person name="Utterback T.R."/>
            <person name="Hansen C.L."/>
            <person name="McDonald L.A."/>
            <person name="Feldblyum T.V."/>
            <person name="Angiuoli S."/>
            <person name="Dickinson T."/>
            <person name="Hickey E.K."/>
            <person name="Holt I.E."/>
            <person name="Loftus B.J."/>
            <person name="Yang F."/>
            <person name="Smith H.O."/>
            <person name="Venter J.C."/>
            <person name="Dougherty B.A."/>
            <person name="Morrison D.A."/>
            <person name="Hollingshead S.K."/>
            <person name="Fraser C.M."/>
        </authorList>
    </citation>
    <scope>NUCLEOTIDE SEQUENCE [LARGE SCALE GENOMIC DNA]</scope>
    <source>
        <strain evidence="2">ATCC BAA-334 / TIGR4</strain>
    </source>
</reference>
<evidence type="ECO:0000313" key="1">
    <source>
        <dbReference type="EMBL" id="AAK75407.1"/>
    </source>
</evidence>
<keyword evidence="2" id="KW-1185">Reference proteome</keyword>
<organism evidence="1 2">
    <name type="scientific">Streptococcus pneumoniae serotype 4 (strain ATCC BAA-334 / TIGR4)</name>
    <dbReference type="NCBI Taxonomy" id="170187"/>
    <lineage>
        <taxon>Bacteria</taxon>
        <taxon>Bacillati</taxon>
        <taxon>Bacillota</taxon>
        <taxon>Bacilli</taxon>
        <taxon>Lactobacillales</taxon>
        <taxon>Streptococcaceae</taxon>
        <taxon>Streptococcus</taxon>
    </lineage>
</organism>
<accession>A0A0H2UQD1</accession>
<dbReference type="EnsemblBacteria" id="AAK75407">
    <property type="protein sequence ID" value="AAK75407"/>
    <property type="gene ID" value="SP_1304"/>
</dbReference>
<dbReference type="AlphaFoldDB" id="A0A0H2UQD1"/>